<evidence type="ECO:0000256" key="2">
    <source>
        <dbReference type="SAM" id="SignalP"/>
    </source>
</evidence>
<keyword evidence="1" id="KW-1133">Transmembrane helix</keyword>
<evidence type="ECO:0000256" key="1">
    <source>
        <dbReference type="SAM" id="Phobius"/>
    </source>
</evidence>
<sequence>MKYLTALALCLVLGVSARPGQFQHQDAEFSEDVEHLIQRARHPPRANDAVVSDEDIDMMLKAILESPVPIFGRGSLKVFPPRKPSSSTPNTVNPSTEAPVVIVEPTFVERTKKTLEEDVEMLKGMYANVRTDIDTWMAYPQTKAYYMPMLIGSVSALLMLLVFYTCKSFCSVALRRRRMRRVAAFENELFDGVTKDLLNKGKNTPRIPQRPSNSDEDI</sequence>
<dbReference type="EMBL" id="CAJGYM010000049">
    <property type="protein sequence ID" value="CAD6194893.1"/>
    <property type="molecule type" value="Genomic_DNA"/>
</dbReference>
<reference evidence="3" key="1">
    <citation type="submission" date="2020-10" db="EMBL/GenBank/DDBJ databases">
        <authorList>
            <person name="Kikuchi T."/>
        </authorList>
    </citation>
    <scope>NUCLEOTIDE SEQUENCE</scope>
    <source>
        <strain evidence="3">NKZ352</strain>
    </source>
</reference>
<dbReference type="Proteomes" id="UP000835052">
    <property type="component" value="Unassembled WGS sequence"/>
</dbReference>
<evidence type="ECO:0000313" key="3">
    <source>
        <dbReference type="EMBL" id="CAD6194893.1"/>
    </source>
</evidence>
<keyword evidence="1" id="KW-0472">Membrane</keyword>
<name>A0A8S1HEH9_9PELO</name>
<dbReference type="AlphaFoldDB" id="A0A8S1HEH9"/>
<organism evidence="3 4">
    <name type="scientific">Caenorhabditis auriculariae</name>
    <dbReference type="NCBI Taxonomy" id="2777116"/>
    <lineage>
        <taxon>Eukaryota</taxon>
        <taxon>Metazoa</taxon>
        <taxon>Ecdysozoa</taxon>
        <taxon>Nematoda</taxon>
        <taxon>Chromadorea</taxon>
        <taxon>Rhabditida</taxon>
        <taxon>Rhabditina</taxon>
        <taxon>Rhabditomorpha</taxon>
        <taxon>Rhabditoidea</taxon>
        <taxon>Rhabditidae</taxon>
        <taxon>Peloderinae</taxon>
        <taxon>Caenorhabditis</taxon>
    </lineage>
</organism>
<keyword evidence="4" id="KW-1185">Reference proteome</keyword>
<protein>
    <submittedName>
        <fullName evidence="3">Uncharacterized protein</fullName>
    </submittedName>
</protein>
<feature type="transmembrane region" description="Helical" evidence="1">
    <location>
        <begin position="145"/>
        <end position="170"/>
    </location>
</feature>
<comment type="caution">
    <text evidence="3">The sequence shown here is derived from an EMBL/GenBank/DDBJ whole genome shotgun (WGS) entry which is preliminary data.</text>
</comment>
<gene>
    <name evidence="3" type="ORF">CAUJ_LOCUS10812</name>
</gene>
<feature type="chain" id="PRO_5035744375" evidence="2">
    <location>
        <begin position="18"/>
        <end position="218"/>
    </location>
</feature>
<proteinExistence type="predicted"/>
<feature type="signal peptide" evidence="2">
    <location>
        <begin position="1"/>
        <end position="17"/>
    </location>
</feature>
<accession>A0A8S1HEH9</accession>
<evidence type="ECO:0000313" key="4">
    <source>
        <dbReference type="Proteomes" id="UP000835052"/>
    </source>
</evidence>
<keyword evidence="1" id="KW-0812">Transmembrane</keyword>
<keyword evidence="2" id="KW-0732">Signal</keyword>